<keyword evidence="6 9" id="KW-0472">Membrane</keyword>
<evidence type="ECO:0000256" key="3">
    <source>
        <dbReference type="ARBA" id="ARBA00022692"/>
    </source>
</evidence>
<keyword evidence="5" id="KW-0297">G-protein coupled receptor</keyword>
<evidence type="ECO:0000313" key="12">
    <source>
        <dbReference type="Proteomes" id="UP000663824"/>
    </source>
</evidence>
<evidence type="ECO:0000256" key="8">
    <source>
        <dbReference type="ARBA" id="ARBA00023224"/>
    </source>
</evidence>
<keyword evidence="3 9" id="KW-0812">Transmembrane</keyword>
<dbReference type="PANTHER" id="PTHR46925">
    <property type="entry name" value="G-PROTEIN COUPLED RECEPTOR TKR-1-RELATED"/>
    <property type="match status" value="1"/>
</dbReference>
<evidence type="ECO:0000256" key="2">
    <source>
        <dbReference type="ARBA" id="ARBA00022475"/>
    </source>
</evidence>
<dbReference type="PANTHER" id="PTHR46925:SF2">
    <property type="entry name" value="G-PROTEIN COUPLED RECEPTOR TKR-1-RELATED"/>
    <property type="match status" value="1"/>
</dbReference>
<evidence type="ECO:0000313" key="11">
    <source>
        <dbReference type="EMBL" id="CAF2042342.1"/>
    </source>
</evidence>
<dbReference type="InterPro" id="IPR000276">
    <property type="entry name" value="GPCR_Rhodpsn"/>
</dbReference>
<evidence type="ECO:0000256" key="6">
    <source>
        <dbReference type="ARBA" id="ARBA00023136"/>
    </source>
</evidence>
<protein>
    <recommendedName>
        <fullName evidence="10">G-protein coupled receptors family 1 profile domain-containing protein</fullName>
    </recommendedName>
</protein>
<reference evidence="11" key="1">
    <citation type="submission" date="2021-02" db="EMBL/GenBank/DDBJ databases">
        <authorList>
            <person name="Nowell W R."/>
        </authorList>
    </citation>
    <scope>NUCLEOTIDE SEQUENCE</scope>
</reference>
<evidence type="ECO:0000256" key="5">
    <source>
        <dbReference type="ARBA" id="ARBA00023040"/>
    </source>
</evidence>
<dbReference type="GO" id="GO:0004995">
    <property type="term" value="F:tachykinin receptor activity"/>
    <property type="evidence" value="ECO:0007669"/>
    <property type="project" value="InterPro"/>
</dbReference>
<feature type="transmembrane region" description="Helical" evidence="9">
    <location>
        <begin position="85"/>
        <end position="103"/>
    </location>
</feature>
<dbReference type="InterPro" id="IPR017452">
    <property type="entry name" value="GPCR_Rhodpsn_7TM"/>
</dbReference>
<keyword evidence="2" id="KW-1003">Cell membrane</keyword>
<comment type="subcellular location">
    <subcellularLocation>
        <location evidence="1">Cell membrane</location>
        <topology evidence="1">Multi-pass membrane protein</topology>
    </subcellularLocation>
</comment>
<keyword evidence="7" id="KW-0675">Receptor</keyword>
<comment type="caution">
    <text evidence="11">The sequence shown here is derived from an EMBL/GenBank/DDBJ whole genome shotgun (WGS) entry which is preliminary data.</text>
</comment>
<evidence type="ECO:0000256" key="4">
    <source>
        <dbReference type="ARBA" id="ARBA00022989"/>
    </source>
</evidence>
<dbReference type="InterPro" id="IPR001681">
    <property type="entry name" value="Neurokn_rcpt"/>
</dbReference>
<dbReference type="EMBL" id="CAJNRE010005141">
    <property type="protein sequence ID" value="CAF2042342.1"/>
    <property type="molecule type" value="Genomic_DNA"/>
</dbReference>
<evidence type="ECO:0000256" key="1">
    <source>
        <dbReference type="ARBA" id="ARBA00004651"/>
    </source>
</evidence>
<dbReference type="AlphaFoldDB" id="A0A816P1G1"/>
<feature type="domain" description="G-protein coupled receptors family 1 profile" evidence="10">
    <location>
        <begin position="64"/>
        <end position="103"/>
    </location>
</feature>
<dbReference type="PROSITE" id="PS50262">
    <property type="entry name" value="G_PROTEIN_RECEP_F1_2"/>
    <property type="match status" value="1"/>
</dbReference>
<evidence type="ECO:0000256" key="7">
    <source>
        <dbReference type="ARBA" id="ARBA00023170"/>
    </source>
</evidence>
<proteinExistence type="predicted"/>
<dbReference type="PRINTS" id="PR00237">
    <property type="entry name" value="GPCRRHODOPSN"/>
</dbReference>
<dbReference type="Pfam" id="PF00001">
    <property type="entry name" value="7tm_1"/>
    <property type="match status" value="1"/>
</dbReference>
<accession>A0A816P1G1</accession>
<evidence type="ECO:0000256" key="9">
    <source>
        <dbReference type="SAM" id="Phobius"/>
    </source>
</evidence>
<evidence type="ECO:0000259" key="10">
    <source>
        <dbReference type="PROSITE" id="PS50262"/>
    </source>
</evidence>
<dbReference type="GO" id="GO:0005886">
    <property type="term" value="C:plasma membrane"/>
    <property type="evidence" value="ECO:0007669"/>
    <property type="project" value="UniProtKB-SubCell"/>
</dbReference>
<organism evidence="11 12">
    <name type="scientific">Rotaria magnacalcarata</name>
    <dbReference type="NCBI Taxonomy" id="392030"/>
    <lineage>
        <taxon>Eukaryota</taxon>
        <taxon>Metazoa</taxon>
        <taxon>Spiralia</taxon>
        <taxon>Gnathifera</taxon>
        <taxon>Rotifera</taxon>
        <taxon>Eurotatoria</taxon>
        <taxon>Bdelloidea</taxon>
        <taxon>Philodinida</taxon>
        <taxon>Philodinidae</taxon>
        <taxon>Rotaria</taxon>
    </lineage>
</organism>
<feature type="transmembrane region" description="Helical" evidence="9">
    <location>
        <begin position="47"/>
        <end position="73"/>
    </location>
</feature>
<name>A0A816P1G1_9BILA</name>
<dbReference type="SUPFAM" id="SSF81321">
    <property type="entry name" value="Family A G protein-coupled receptor-like"/>
    <property type="match status" value="1"/>
</dbReference>
<dbReference type="Proteomes" id="UP000663824">
    <property type="component" value="Unassembled WGS sequence"/>
</dbReference>
<gene>
    <name evidence="11" type="ORF">MBJ925_LOCUS11592</name>
</gene>
<sequence>MTSILLDNRNNILETNKTVVSTSTSVSNGTRNAAHLTKTLMPEQYQIILLSFAYGIITLFSISGNSSIIYIVIRNRRMHSVTNYFTCNLALADCFVACFAVPFQAKFNREFRKLYSCLPRIYSNKIDGKLTDVPLLYQVQLRQVTCQQYSPNPSSQPSSRQNTTISINSIPFNTQSSSISITSNIKGKKEAVFLLKSVSQSISK</sequence>
<keyword evidence="8" id="KW-0807">Transducer</keyword>
<dbReference type="Gene3D" id="1.20.1070.10">
    <property type="entry name" value="Rhodopsin 7-helix transmembrane proteins"/>
    <property type="match status" value="1"/>
</dbReference>
<keyword evidence="4 9" id="KW-1133">Transmembrane helix</keyword>